<evidence type="ECO:0000313" key="3">
    <source>
        <dbReference type="Proteomes" id="UP000320593"/>
    </source>
</evidence>
<keyword evidence="3" id="KW-1185">Reference proteome</keyword>
<accession>A0A562TBJ9</accession>
<reference evidence="2 3" key="1">
    <citation type="submission" date="2019-07" db="EMBL/GenBank/DDBJ databases">
        <title>Genomic Encyclopedia of Archaeal and Bacterial Type Strains, Phase II (KMG-II): from individual species to whole genera.</title>
        <authorList>
            <person name="Goeker M."/>
        </authorList>
    </citation>
    <scope>NUCLEOTIDE SEQUENCE [LARGE SCALE GENOMIC DNA]</scope>
    <source>
        <strain evidence="2 3">ATCC BAA-252</strain>
    </source>
</reference>
<feature type="region of interest" description="Disordered" evidence="1">
    <location>
        <begin position="1"/>
        <end position="61"/>
    </location>
</feature>
<dbReference type="AlphaFoldDB" id="A0A562TBJ9"/>
<name>A0A562TBJ9_9HYPH</name>
<dbReference type="OrthoDB" id="7677861at2"/>
<dbReference type="InterPro" id="IPR035924">
    <property type="entry name" value="FlaG-like_sf"/>
</dbReference>
<evidence type="ECO:0000313" key="2">
    <source>
        <dbReference type="EMBL" id="TWI90376.1"/>
    </source>
</evidence>
<dbReference type="InterPro" id="IPR005186">
    <property type="entry name" value="FlaG"/>
</dbReference>
<proteinExistence type="predicted"/>
<dbReference type="SUPFAM" id="SSF160214">
    <property type="entry name" value="FlaG-like"/>
    <property type="match status" value="1"/>
</dbReference>
<evidence type="ECO:0000256" key="1">
    <source>
        <dbReference type="SAM" id="MobiDB-lite"/>
    </source>
</evidence>
<sequence>MDLGLARPPLPSYTAITPVTKAPERTEPAVKTELPSGEAVAPLDETQQNEQSASSKEREQTLLDQVAPRLERSNNYDPEIDSFVYTATDPDTGEVVRQIPSETLRRLRVYAETIAAQAGPAEAQRFQTTV</sequence>
<dbReference type="EMBL" id="VLLF01000002">
    <property type="protein sequence ID" value="TWI90376.1"/>
    <property type="molecule type" value="Genomic_DNA"/>
</dbReference>
<keyword evidence="2" id="KW-0966">Cell projection</keyword>
<dbReference type="Gene3D" id="3.30.160.170">
    <property type="entry name" value="FlaG-like"/>
    <property type="match status" value="1"/>
</dbReference>
<feature type="compositionally biased region" description="Polar residues" evidence="1">
    <location>
        <begin position="45"/>
        <end position="54"/>
    </location>
</feature>
<gene>
    <name evidence="2" type="ORF">JM93_01357</name>
</gene>
<dbReference type="RefSeq" id="WP_145341496.1">
    <property type="nucleotide sequence ID" value="NZ_SMLY01000085.1"/>
</dbReference>
<organism evidence="2 3">
    <name type="scientific">Roseibium hamelinense</name>
    <dbReference type="NCBI Taxonomy" id="150831"/>
    <lineage>
        <taxon>Bacteria</taxon>
        <taxon>Pseudomonadati</taxon>
        <taxon>Pseudomonadota</taxon>
        <taxon>Alphaproteobacteria</taxon>
        <taxon>Hyphomicrobiales</taxon>
        <taxon>Stappiaceae</taxon>
        <taxon>Roseibium</taxon>
    </lineage>
</organism>
<protein>
    <submittedName>
        <fullName evidence="2">Flagellar protein FlaG</fullName>
    </submittedName>
</protein>
<keyword evidence="2" id="KW-0282">Flagellum</keyword>
<comment type="caution">
    <text evidence="2">The sequence shown here is derived from an EMBL/GenBank/DDBJ whole genome shotgun (WGS) entry which is preliminary data.</text>
</comment>
<dbReference type="Proteomes" id="UP000320593">
    <property type="component" value="Unassembled WGS sequence"/>
</dbReference>
<dbReference type="Pfam" id="PF03646">
    <property type="entry name" value="FlaG"/>
    <property type="match status" value="1"/>
</dbReference>
<keyword evidence="2" id="KW-0969">Cilium</keyword>